<dbReference type="EMBL" id="BTGD01000025">
    <property type="protein sequence ID" value="GMM58506.1"/>
    <property type="molecule type" value="Genomic_DNA"/>
</dbReference>
<name>A0AAV5S4Z2_MAUHU</name>
<sequence length="612" mass="70879">MSSVNQKPLAKWLPYFFATLRRQPNARKYQYKNNIPEIRQLKLQDAGKRLTASKGKSPIPVFLKGDIFDININDIKKLIFEDARRSNESVRFGLDVLHENGGPVKDWKTLASIFQTPIDPKLLTKEDYYNMAKDNTFAMRHTIKLKTTGITDGSKPFDNVLWPKLVFSNHCRGIGVTPDLFEKISKMKVFVRNPTTNTNLPIIQVDFIPKGYDCIGLFPRFEEKHFQVFQKMDKFSALIDSKLCDDNEIRRMKSLVNTDIGEEVSSVEIINTKGAKVDRLSEKNTLSKLLNLANFDSKLWSIGSNKDRTCPGDILRSAIIAKSTGRNTIRKETMKHYILFNTISLLRRLREHQNKNGVPDYQNMQQWKPWDYAIWYIFHQHLAMTPKIKTFEDLQLVRAQYSRFLEVLSQYTIMVTSEMKLMGSQFFEVEGKESISRSDMVTLLLSSMLRETKYTELLYPGLNEYIMNHIPAANSGTADLLPKLGNEKSYANGVTLLRIISELINFENIVHKDKFTSYRNMVSQFDSPITDWKVIIVYKNLLSEDFSKTIQFTTRIFTQFVTSLDDVDKVSYSKCIAKEMIDENTFVYLYKMSREPKSTTRNVLAEILKQKN</sequence>
<keyword evidence="2" id="KW-1185">Reference proteome</keyword>
<proteinExistence type="predicted"/>
<evidence type="ECO:0000313" key="2">
    <source>
        <dbReference type="Proteomes" id="UP001377567"/>
    </source>
</evidence>
<evidence type="ECO:0000313" key="1">
    <source>
        <dbReference type="EMBL" id="GMM58506.1"/>
    </source>
</evidence>
<reference evidence="1 2" key="1">
    <citation type="journal article" date="2023" name="Elife">
        <title>Identification of key yeast species and microbe-microbe interactions impacting larval growth of Drosophila in the wild.</title>
        <authorList>
            <person name="Mure A."/>
            <person name="Sugiura Y."/>
            <person name="Maeda R."/>
            <person name="Honda K."/>
            <person name="Sakurai N."/>
            <person name="Takahashi Y."/>
            <person name="Watada M."/>
            <person name="Katoh T."/>
            <person name="Gotoh A."/>
            <person name="Gotoh Y."/>
            <person name="Taniguchi I."/>
            <person name="Nakamura K."/>
            <person name="Hayashi T."/>
            <person name="Katayama T."/>
            <person name="Uemura T."/>
            <person name="Hattori Y."/>
        </authorList>
    </citation>
    <scope>NUCLEOTIDE SEQUENCE [LARGE SCALE GENOMIC DNA]</scope>
    <source>
        <strain evidence="1 2">KH-74</strain>
    </source>
</reference>
<accession>A0AAV5S4Z2</accession>
<organism evidence="1 2">
    <name type="scientific">Maudiozyma humilis</name>
    <name type="common">Sour dough yeast</name>
    <name type="synonym">Kazachstania humilis</name>
    <dbReference type="NCBI Taxonomy" id="51915"/>
    <lineage>
        <taxon>Eukaryota</taxon>
        <taxon>Fungi</taxon>
        <taxon>Dikarya</taxon>
        <taxon>Ascomycota</taxon>
        <taxon>Saccharomycotina</taxon>
        <taxon>Saccharomycetes</taxon>
        <taxon>Saccharomycetales</taxon>
        <taxon>Saccharomycetaceae</taxon>
        <taxon>Maudiozyma</taxon>
    </lineage>
</organism>
<protein>
    <submittedName>
        <fullName evidence="1">Cbp2 protein</fullName>
    </submittedName>
</protein>
<dbReference type="AlphaFoldDB" id="A0AAV5S4Z2"/>
<gene>
    <name evidence="1" type="ORF">DAKH74_051230</name>
</gene>
<comment type="caution">
    <text evidence="1">The sequence shown here is derived from an EMBL/GenBank/DDBJ whole genome shotgun (WGS) entry which is preliminary data.</text>
</comment>
<dbReference type="Proteomes" id="UP001377567">
    <property type="component" value="Unassembled WGS sequence"/>
</dbReference>